<dbReference type="Proteomes" id="UP000265411">
    <property type="component" value="Unassembled WGS sequence"/>
</dbReference>
<evidence type="ECO:0000256" key="2">
    <source>
        <dbReference type="SAM" id="MobiDB-lite"/>
    </source>
</evidence>
<evidence type="ECO:0000313" key="3">
    <source>
        <dbReference type="EMBL" id="RGP57078.1"/>
    </source>
</evidence>
<dbReference type="EMBL" id="LMAZ01000001">
    <property type="protein sequence ID" value="RGP57078.1"/>
    <property type="molecule type" value="Genomic_DNA"/>
</dbReference>
<proteinExistence type="predicted"/>
<feature type="region of interest" description="Disordered" evidence="2">
    <location>
        <begin position="734"/>
        <end position="784"/>
    </location>
</feature>
<dbReference type="AlphaFoldDB" id="A0A395RAD4"/>
<organism evidence="3 4">
    <name type="scientific">Pseudomonas abyssi</name>
    <dbReference type="NCBI Taxonomy" id="170540"/>
    <lineage>
        <taxon>Bacteria</taxon>
        <taxon>Pseudomonadati</taxon>
        <taxon>Pseudomonadota</taxon>
        <taxon>Gammaproteobacteria</taxon>
        <taxon>Pseudomonadales</taxon>
        <taxon>Pseudomonadaceae</taxon>
        <taxon>Pseudomonas</taxon>
    </lineage>
</organism>
<sequence length="784" mass="83022">MASKSLGVLTLDLVAKVGGFVQGMDKAERSSAKWRKQVEKDLKTVGKATGVAIGAVTGATVALVASQVQLANTLTQQAQIANAGVQEFQRYAIASDVVGISQEKLADQLKDFTEKVGEFQQTGGGGMKDFFEQIAPQIDLTADAFRGLSGPQALQLYYDSLEKAGASQEQMSFYLESMASDTTALIPLLRDGGAGFKLLGDQAEQAGAIIGNDTLNSVDKLNAAIFISEQATAGFKNQIADALLPVLADLATEFGDVTADGYIAAEMGETLGNVVKGISAAAFGAYAAFQLFGKGIAAMAAGFNAAGVEASDLLYGPLAPGVIGAKVAKNFDAFKGAIEVGFDDIAVSADKYASVLDGIWSAGSGNQVDDPNSNLNKVAELLKTLREQAGGTRRELIGFSDENEEAAKAAAKAAAAIQSELTALERAAITWGMSADQVKIYDLQMQGATDTQVEYAKSLLSLVDGLERAEEEQNQYLELVKELRTDEEKLTETFYDRIAVLDAMAGAYRISSDEYQKMLERAADAAFSDAPTFSGLAPEIGGAAGELSKLDDAEKELGKWYESQLEMLEDYRSERADLTAQWDEQELALKQEHEDRLAQIEQARRAAQLETAAMLFGDMADLAKVFAGEQSTAYKALFASEKAYSIASTLVQSFPAIAKAWASAPFPANIPAVAITTAETGALQAAAQAVSLAGMAHEGIDSIPQTGTWLLEKGERVTTAETSAKMDRVLEDIRAGQRSGSGGGQPISVSVDLSGMRDAREVRRAESSVRRGVAQGVAQAQRYS</sequence>
<reference evidence="3 4" key="1">
    <citation type="journal article" date="2018" name="Syst. Appl. Microbiol.">
        <title>Pseudomonas gallaeciensis sp. nov., isolated from crude-oil-contaminated intertidal sand samples after the Prestige oil spill.</title>
        <authorList>
            <person name="Mulet M."/>
            <person name="Sanchez D."/>
            <person name="Rodriguez A.C."/>
            <person name="Nogales B."/>
            <person name="Bosch R."/>
            <person name="Busquets A."/>
            <person name="Gomila M."/>
            <person name="Lalucat J."/>
            <person name="Garcia-Valdes E."/>
        </authorList>
    </citation>
    <scope>NUCLEOTIDE SEQUENCE [LARGE SCALE GENOMIC DNA]</scope>
    <source>
        <strain evidence="3 4">V113</strain>
    </source>
</reference>
<accession>A0A395RAD4</accession>
<evidence type="ECO:0000313" key="4">
    <source>
        <dbReference type="Proteomes" id="UP000265411"/>
    </source>
</evidence>
<evidence type="ECO:0008006" key="5">
    <source>
        <dbReference type="Google" id="ProtNLM"/>
    </source>
</evidence>
<comment type="caution">
    <text evidence="3">The sequence shown here is derived from an EMBL/GenBank/DDBJ whole genome shotgun (WGS) entry which is preliminary data.</text>
</comment>
<evidence type="ECO:0000256" key="1">
    <source>
        <dbReference type="SAM" id="Coils"/>
    </source>
</evidence>
<keyword evidence="1" id="KW-0175">Coiled coil</keyword>
<gene>
    <name evidence="3" type="ORF">ASB58_07035</name>
</gene>
<name>A0A395RAD4_9PSED</name>
<feature type="coiled-coil region" evidence="1">
    <location>
        <begin position="561"/>
        <end position="610"/>
    </location>
</feature>
<keyword evidence="4" id="KW-1185">Reference proteome</keyword>
<feature type="compositionally biased region" description="Basic and acidic residues" evidence="2">
    <location>
        <begin position="755"/>
        <end position="769"/>
    </location>
</feature>
<protein>
    <recommendedName>
        <fullName evidence="5">Lambda family phage tail tape measure protein</fullName>
    </recommendedName>
</protein>